<dbReference type="Pfam" id="PF02469">
    <property type="entry name" value="Fasciclin"/>
    <property type="match status" value="1"/>
</dbReference>
<reference evidence="3" key="1">
    <citation type="submission" date="2020-05" db="EMBL/GenBank/DDBJ databases">
        <authorList>
            <person name="Chiriac C."/>
            <person name="Salcher M."/>
            <person name="Ghai R."/>
            <person name="Kavagutti S V."/>
        </authorList>
    </citation>
    <scope>NUCLEOTIDE SEQUENCE</scope>
</reference>
<dbReference type="PANTHER" id="PTHR10900">
    <property type="entry name" value="PERIOSTIN-RELATED"/>
    <property type="match status" value="1"/>
</dbReference>
<name>A0A6J6EXV7_9ZZZZ</name>
<feature type="region of interest" description="Disordered" evidence="1">
    <location>
        <begin position="34"/>
        <end position="61"/>
    </location>
</feature>
<protein>
    <submittedName>
        <fullName evidence="3">Unannotated protein</fullName>
    </submittedName>
</protein>
<dbReference type="SMART" id="SM00554">
    <property type="entry name" value="FAS1"/>
    <property type="match status" value="1"/>
</dbReference>
<organism evidence="3">
    <name type="scientific">freshwater metagenome</name>
    <dbReference type="NCBI Taxonomy" id="449393"/>
    <lineage>
        <taxon>unclassified sequences</taxon>
        <taxon>metagenomes</taxon>
        <taxon>ecological metagenomes</taxon>
    </lineage>
</organism>
<evidence type="ECO:0000313" key="3">
    <source>
        <dbReference type="EMBL" id="CAB4580265.1"/>
    </source>
</evidence>
<dbReference type="SUPFAM" id="SSF82153">
    <property type="entry name" value="FAS1 domain"/>
    <property type="match status" value="1"/>
</dbReference>
<dbReference type="InterPro" id="IPR050904">
    <property type="entry name" value="Adhesion/Biosynth-related"/>
</dbReference>
<dbReference type="EMBL" id="CAEZTS010000077">
    <property type="protein sequence ID" value="CAB4580265.1"/>
    <property type="molecule type" value="Genomic_DNA"/>
</dbReference>
<dbReference type="PROSITE" id="PS51257">
    <property type="entry name" value="PROKAR_LIPOPROTEIN"/>
    <property type="match status" value="1"/>
</dbReference>
<dbReference type="PROSITE" id="PS50213">
    <property type="entry name" value="FAS1"/>
    <property type="match status" value="1"/>
</dbReference>
<dbReference type="InterPro" id="IPR036378">
    <property type="entry name" value="FAS1_dom_sf"/>
</dbReference>
<dbReference type="PANTHER" id="PTHR10900:SF77">
    <property type="entry name" value="FI19380P1"/>
    <property type="match status" value="1"/>
</dbReference>
<sequence>MTLDKRPTRISHRTLSGIAVIACLAVGLVACGEDSSDQPTTTTATSGEPTTTTTTTLPPYESPLGDVIGEALVAGRFTTLAGLLVEADLVQALRADGPFTVFAPTDDAFATVPADTLDAVFADRDLLTAVLTYHVIAGEAITMADLMAMDEGAKLTTLQGATLTVTHEGDIVLIDGNAIVVGDVPATNGTIHVIGGVLVPA</sequence>
<dbReference type="Gene3D" id="2.30.180.10">
    <property type="entry name" value="FAS1 domain"/>
    <property type="match status" value="1"/>
</dbReference>
<dbReference type="InterPro" id="IPR000782">
    <property type="entry name" value="FAS1_domain"/>
</dbReference>
<proteinExistence type="predicted"/>
<feature type="compositionally biased region" description="Low complexity" evidence="1">
    <location>
        <begin position="39"/>
        <end position="59"/>
    </location>
</feature>
<dbReference type="GO" id="GO:0005615">
    <property type="term" value="C:extracellular space"/>
    <property type="evidence" value="ECO:0007669"/>
    <property type="project" value="TreeGrafter"/>
</dbReference>
<accession>A0A6J6EXV7</accession>
<evidence type="ECO:0000259" key="2">
    <source>
        <dbReference type="PROSITE" id="PS50213"/>
    </source>
</evidence>
<dbReference type="AlphaFoldDB" id="A0A6J6EXV7"/>
<feature type="domain" description="FAS1" evidence="2">
    <location>
        <begin position="64"/>
        <end position="198"/>
    </location>
</feature>
<dbReference type="FunFam" id="2.30.180.10:FF:000032">
    <property type="entry name" value="Fasciclin domain-containing protein, putative"/>
    <property type="match status" value="1"/>
</dbReference>
<gene>
    <name evidence="3" type="ORF">UFOPK1722_00978</name>
</gene>
<evidence type="ECO:0000256" key="1">
    <source>
        <dbReference type="SAM" id="MobiDB-lite"/>
    </source>
</evidence>